<comment type="caution">
    <text evidence="2">The sequence shown here is derived from an EMBL/GenBank/DDBJ whole genome shotgun (WGS) entry which is preliminary data.</text>
</comment>
<dbReference type="InterPro" id="IPR001279">
    <property type="entry name" value="Metallo-B-lactamas"/>
</dbReference>
<evidence type="ECO:0000259" key="1">
    <source>
        <dbReference type="Pfam" id="PF12706"/>
    </source>
</evidence>
<dbReference type="SUPFAM" id="SSF56281">
    <property type="entry name" value="Metallo-hydrolase/oxidoreductase"/>
    <property type="match status" value="1"/>
</dbReference>
<dbReference type="AlphaFoldDB" id="A0AAV2TI87"/>
<dbReference type="PANTHER" id="PTHR46504">
    <property type="entry name" value="TRNASE Z TRZ1"/>
    <property type="match status" value="1"/>
</dbReference>
<dbReference type="InterPro" id="IPR036866">
    <property type="entry name" value="RibonucZ/Hydroxyglut_hydro"/>
</dbReference>
<accession>A0AAV2TI87</accession>
<reference evidence="2" key="1">
    <citation type="submission" date="2024-06" db="EMBL/GenBank/DDBJ databases">
        <authorList>
            <person name="Liu X."/>
            <person name="Lenzi L."/>
            <person name="Haldenby T S."/>
            <person name="Uol C."/>
        </authorList>
    </citation>
    <scope>NUCLEOTIDE SEQUENCE</scope>
</reference>
<feature type="domain" description="Metallo-beta-lactamase" evidence="1">
    <location>
        <begin position="42"/>
        <end position="231"/>
    </location>
</feature>
<evidence type="ECO:0000313" key="2">
    <source>
        <dbReference type="EMBL" id="CAL5136155.1"/>
    </source>
</evidence>
<dbReference type="Pfam" id="PF12706">
    <property type="entry name" value="Lactamase_B_2"/>
    <property type="match status" value="1"/>
</dbReference>
<name>A0AAV2TI87_CALDB</name>
<evidence type="ECO:0000313" key="3">
    <source>
        <dbReference type="Proteomes" id="UP001497525"/>
    </source>
</evidence>
<dbReference type="Proteomes" id="UP001497525">
    <property type="component" value="Unassembled WGS sequence"/>
</dbReference>
<gene>
    <name evidence="2" type="ORF">CDAUBV1_LOCUS10235</name>
</gene>
<protein>
    <recommendedName>
        <fullName evidence="1">Metallo-beta-lactamase domain-containing protein</fullName>
    </recommendedName>
</protein>
<sequence>MRFEQVGRFEVFSWSIAGNETCVSVRADGMRFAFDLGFAPAPLVSADHVFISHGHADHIGAIWQHMKKRHLTHLPKATYYLPQHLVQYVRTIGEAYAAMSELGSESEFNATLVGMAPKMRIQLPNGWSVEALQTEHAVASQGYLLYQKDVDGNDRPEIAYLGDSRFSVIENAASVCPSLLSTRLLIMESTFLDRPEKHLEGARRHGHTHFEEIRKNAPLFQSVENIYLVHFSARYNAEQILRLTHTALPNWLAKRIVASTCAQRFLTMDF</sequence>
<dbReference type="PANTHER" id="PTHR46504:SF2">
    <property type="entry name" value="TRNASE Z TRZ1"/>
    <property type="match status" value="1"/>
</dbReference>
<organism evidence="2 3">
    <name type="scientific">Calicophoron daubneyi</name>
    <name type="common">Rumen fluke</name>
    <name type="synonym">Paramphistomum daubneyi</name>
    <dbReference type="NCBI Taxonomy" id="300641"/>
    <lineage>
        <taxon>Eukaryota</taxon>
        <taxon>Metazoa</taxon>
        <taxon>Spiralia</taxon>
        <taxon>Lophotrochozoa</taxon>
        <taxon>Platyhelminthes</taxon>
        <taxon>Trematoda</taxon>
        <taxon>Digenea</taxon>
        <taxon>Plagiorchiida</taxon>
        <taxon>Pronocephalata</taxon>
        <taxon>Paramphistomoidea</taxon>
        <taxon>Paramphistomidae</taxon>
        <taxon>Calicophoron</taxon>
    </lineage>
</organism>
<dbReference type="Gene3D" id="3.60.15.10">
    <property type="entry name" value="Ribonuclease Z/Hydroxyacylglutathione hydrolase-like"/>
    <property type="match status" value="1"/>
</dbReference>
<dbReference type="EMBL" id="CAXLJL010000290">
    <property type="protein sequence ID" value="CAL5136155.1"/>
    <property type="molecule type" value="Genomic_DNA"/>
</dbReference>
<proteinExistence type="predicted"/>